<evidence type="ECO:0000256" key="1">
    <source>
        <dbReference type="ARBA" id="ARBA00004651"/>
    </source>
</evidence>
<dbReference type="InterPro" id="IPR001123">
    <property type="entry name" value="LeuE-type"/>
</dbReference>
<evidence type="ECO:0000256" key="3">
    <source>
        <dbReference type="ARBA" id="ARBA00022692"/>
    </source>
</evidence>
<sequence>MTVPSMTAPTMTVPILSLLLFAIAGAFTPGPNNMISLASGAAFGFRRTLPQIWGVTFGFMIMVVAVGLGLGGLFAAVPSLHEILRYAGAGYLLYLAWKIAKADPASGAAIAKPFTVLQGAAFQWVNPKAWTMALSVVPAFTAPGGDVIAEVLVIAFVMGIVSFPALSMWAGFGMAISRIVSDPRKHRLINVGMALLVVASVVLLFR</sequence>
<comment type="subcellular location">
    <subcellularLocation>
        <location evidence="1">Cell membrane</location>
        <topology evidence="1">Multi-pass membrane protein</topology>
    </subcellularLocation>
</comment>
<keyword evidence="3 6" id="KW-0812">Transmembrane</keyword>
<dbReference type="Pfam" id="PF01810">
    <property type="entry name" value="LysE"/>
    <property type="match status" value="1"/>
</dbReference>
<gene>
    <name evidence="7" type="ORF">MWN34_08020</name>
</gene>
<feature type="transmembrane region" description="Helical" evidence="6">
    <location>
        <begin position="188"/>
        <end position="205"/>
    </location>
</feature>
<proteinExistence type="predicted"/>
<evidence type="ECO:0000313" key="7">
    <source>
        <dbReference type="EMBL" id="MCK0196858.1"/>
    </source>
</evidence>
<feature type="transmembrane region" description="Helical" evidence="6">
    <location>
        <begin position="151"/>
        <end position="176"/>
    </location>
</feature>
<evidence type="ECO:0000256" key="2">
    <source>
        <dbReference type="ARBA" id="ARBA00022475"/>
    </source>
</evidence>
<dbReference type="Proteomes" id="UP001203284">
    <property type="component" value="Unassembled WGS sequence"/>
</dbReference>
<dbReference type="RefSeq" id="WP_247028312.1">
    <property type="nucleotide sequence ID" value="NZ_JALKCH010000004.1"/>
</dbReference>
<dbReference type="EMBL" id="JALKCH010000004">
    <property type="protein sequence ID" value="MCK0196858.1"/>
    <property type="molecule type" value="Genomic_DNA"/>
</dbReference>
<protein>
    <submittedName>
        <fullName evidence="7">LysE family translocator</fullName>
    </submittedName>
</protein>
<evidence type="ECO:0000313" key="8">
    <source>
        <dbReference type="Proteomes" id="UP001203284"/>
    </source>
</evidence>
<organism evidence="7 8">
    <name type="scientific">Ancylobacter crimeensis</name>
    <dbReference type="NCBI Taxonomy" id="2579147"/>
    <lineage>
        <taxon>Bacteria</taxon>
        <taxon>Pseudomonadati</taxon>
        <taxon>Pseudomonadota</taxon>
        <taxon>Alphaproteobacteria</taxon>
        <taxon>Hyphomicrobiales</taxon>
        <taxon>Xanthobacteraceae</taxon>
        <taxon>Ancylobacter</taxon>
    </lineage>
</organism>
<name>A0ABT0DA71_9HYPH</name>
<feature type="transmembrane region" description="Helical" evidence="6">
    <location>
        <begin position="50"/>
        <end position="76"/>
    </location>
</feature>
<keyword evidence="5 6" id="KW-0472">Membrane</keyword>
<keyword evidence="4 6" id="KW-1133">Transmembrane helix</keyword>
<dbReference type="PANTHER" id="PTHR30086:SF20">
    <property type="entry name" value="ARGININE EXPORTER PROTEIN ARGO-RELATED"/>
    <property type="match status" value="1"/>
</dbReference>
<evidence type="ECO:0000256" key="6">
    <source>
        <dbReference type="SAM" id="Phobius"/>
    </source>
</evidence>
<keyword evidence="8" id="KW-1185">Reference proteome</keyword>
<keyword evidence="2" id="KW-1003">Cell membrane</keyword>
<evidence type="ECO:0000256" key="4">
    <source>
        <dbReference type="ARBA" id="ARBA00022989"/>
    </source>
</evidence>
<reference evidence="7 8" key="1">
    <citation type="submission" date="2022-04" db="EMBL/GenBank/DDBJ databases">
        <authorList>
            <person name="Grouzdev D.S."/>
            <person name="Pantiukh K.S."/>
            <person name="Krutkina M.S."/>
        </authorList>
    </citation>
    <scope>NUCLEOTIDE SEQUENCE [LARGE SCALE GENOMIC DNA]</scope>
    <source>
        <strain evidence="7 8">6x-1</strain>
    </source>
</reference>
<evidence type="ECO:0000256" key="5">
    <source>
        <dbReference type="ARBA" id="ARBA00023136"/>
    </source>
</evidence>
<dbReference type="PANTHER" id="PTHR30086">
    <property type="entry name" value="ARGININE EXPORTER PROTEIN ARGO"/>
    <property type="match status" value="1"/>
</dbReference>
<accession>A0ABT0DA71</accession>
<comment type="caution">
    <text evidence="7">The sequence shown here is derived from an EMBL/GenBank/DDBJ whole genome shotgun (WGS) entry which is preliminary data.</text>
</comment>